<evidence type="ECO:0000313" key="8">
    <source>
        <dbReference type="EMBL" id="CAK9441784.1"/>
    </source>
</evidence>
<dbReference type="GeneID" id="92210848"/>
<gene>
    <name evidence="8" type="ORF">LODBEIA_P56520</name>
</gene>
<feature type="repeat" description="TPR" evidence="5">
    <location>
        <begin position="4"/>
        <end position="37"/>
    </location>
</feature>
<keyword evidence="4 5" id="KW-0802">TPR repeat</keyword>
<evidence type="ECO:0000256" key="6">
    <source>
        <dbReference type="SAM" id="MobiDB-lite"/>
    </source>
</evidence>
<evidence type="ECO:0000313" key="9">
    <source>
        <dbReference type="Proteomes" id="UP001497383"/>
    </source>
</evidence>
<dbReference type="SUPFAM" id="SSF48452">
    <property type="entry name" value="TPR-like"/>
    <property type="match status" value="3"/>
</dbReference>
<evidence type="ECO:0000256" key="1">
    <source>
        <dbReference type="ARBA" id="ARBA00004496"/>
    </source>
</evidence>
<feature type="compositionally biased region" description="Basic and acidic residues" evidence="6">
    <location>
        <begin position="201"/>
        <end position="229"/>
    </location>
</feature>
<feature type="domain" description="STI1" evidence="7">
    <location>
        <begin position="545"/>
        <end position="584"/>
    </location>
</feature>
<evidence type="ECO:0000256" key="4">
    <source>
        <dbReference type="ARBA" id="ARBA00022803"/>
    </source>
</evidence>
<dbReference type="Pfam" id="PF17830">
    <property type="entry name" value="STI1-HOP_DP"/>
    <property type="match status" value="2"/>
</dbReference>
<name>A0ABP0ZTG3_9ASCO</name>
<feature type="repeat" description="TPR" evidence="5">
    <location>
        <begin position="406"/>
        <end position="439"/>
    </location>
</feature>
<dbReference type="PANTHER" id="PTHR22904">
    <property type="entry name" value="TPR REPEAT CONTAINING PROTEIN"/>
    <property type="match status" value="1"/>
</dbReference>
<reference evidence="8 9" key="1">
    <citation type="submission" date="2024-03" db="EMBL/GenBank/DDBJ databases">
        <authorList>
            <person name="Brejova B."/>
        </authorList>
    </citation>
    <scope>NUCLEOTIDE SEQUENCE [LARGE SCALE GENOMIC DNA]</scope>
    <source>
        <strain evidence="8 9">CBS 14171</strain>
    </source>
</reference>
<dbReference type="InterPro" id="IPR041243">
    <property type="entry name" value="STI1/HOP_DP"/>
</dbReference>
<dbReference type="InterPro" id="IPR006636">
    <property type="entry name" value="STI1_HS-bd"/>
</dbReference>
<dbReference type="Pfam" id="PF13432">
    <property type="entry name" value="TPR_16"/>
    <property type="match status" value="2"/>
</dbReference>
<keyword evidence="2" id="KW-0963">Cytoplasm</keyword>
<dbReference type="Gene3D" id="1.10.260.100">
    <property type="match status" value="2"/>
</dbReference>
<feature type="domain" description="STI1" evidence="7">
    <location>
        <begin position="137"/>
        <end position="187"/>
    </location>
</feature>
<dbReference type="EMBL" id="OZ022411">
    <property type="protein sequence ID" value="CAK9441784.1"/>
    <property type="molecule type" value="Genomic_DNA"/>
</dbReference>
<dbReference type="PROSITE" id="PS50005">
    <property type="entry name" value="TPR"/>
    <property type="match status" value="4"/>
</dbReference>
<dbReference type="PANTHER" id="PTHR22904:SF523">
    <property type="entry name" value="STRESS-INDUCED-PHOSPHOPROTEIN 1"/>
    <property type="match status" value="1"/>
</dbReference>
<dbReference type="InterPro" id="IPR019734">
    <property type="entry name" value="TPR_rpt"/>
</dbReference>
<keyword evidence="3" id="KW-0677">Repeat</keyword>
<sequence>MTTADEYKAEGNKYFASKEFEKAIEAFTNAIEASPQPNHVLYSNRSGSYASLKEYAKALEDAQECVKISPEWAKGYNRVAGAQFGLGNLEDAQRAYQQCLSLDPSNAQAKDGLKSVENAIRAKNAQSDLGLGQLFRDPNLISKLRNNPKTSHLMDDAALVAKLAQIQANPQVNATQLLTDPRLMTIMATLMGIDMDFPQEGNKKDEPSAGEPAKEETKAEEKPEAKEAKPAAAEESEDVEMKDADADADANADAGAGAGAKVSASAAAKEEADKAKAEGNTLYKQRKFDEAIAAYDKAWELHKDITYLNNRAAAEYEKGDYDAAIATCNKAVEEGRDLRADYKLIAKSFARLGNIYLKKDDLAQAVKYFDKSLTEHRTPDVLNKLRSTQREIKTREAQAYINPEKAEEARLEGKEYFTKGDWPNAVKAYEEMIKRAPDDARGYSNKAAALIKLLSFPDAIKDCDLAIAKDPNFIRAYIRKANAQLMMKEYSHCMETLGEAREKDVGLGGKNVSEIDQLMNKATYQRFQNIEGETAEQTMERVSKDPEIVQILQDPVMQNILAQARDNPAALQDHMKNPEVAKKVNMLIAAGVIRTR</sequence>
<evidence type="ECO:0000256" key="5">
    <source>
        <dbReference type="PROSITE-ProRule" id="PRU00339"/>
    </source>
</evidence>
<evidence type="ECO:0000256" key="2">
    <source>
        <dbReference type="ARBA" id="ARBA00022490"/>
    </source>
</evidence>
<feature type="region of interest" description="Disordered" evidence="6">
    <location>
        <begin position="197"/>
        <end position="255"/>
    </location>
</feature>
<dbReference type="InterPro" id="IPR011990">
    <property type="entry name" value="TPR-like_helical_dom_sf"/>
</dbReference>
<dbReference type="Pfam" id="PF13181">
    <property type="entry name" value="TPR_8"/>
    <property type="match status" value="3"/>
</dbReference>
<dbReference type="Proteomes" id="UP001497383">
    <property type="component" value="Chromosome 7"/>
</dbReference>
<dbReference type="Gene3D" id="1.25.40.10">
    <property type="entry name" value="Tetratricopeptide repeat domain"/>
    <property type="match status" value="3"/>
</dbReference>
<organism evidence="8 9">
    <name type="scientific">Lodderomyces beijingensis</name>
    <dbReference type="NCBI Taxonomy" id="1775926"/>
    <lineage>
        <taxon>Eukaryota</taxon>
        <taxon>Fungi</taxon>
        <taxon>Dikarya</taxon>
        <taxon>Ascomycota</taxon>
        <taxon>Saccharomycotina</taxon>
        <taxon>Pichiomycetes</taxon>
        <taxon>Debaryomycetaceae</taxon>
        <taxon>Candida/Lodderomyces clade</taxon>
        <taxon>Lodderomyces</taxon>
    </lineage>
</organism>
<comment type="subcellular location">
    <subcellularLocation>
        <location evidence="1">Cytoplasm</location>
    </subcellularLocation>
</comment>
<dbReference type="RefSeq" id="XP_066832590.1">
    <property type="nucleotide sequence ID" value="XM_066976008.1"/>
</dbReference>
<proteinExistence type="predicted"/>
<dbReference type="SMART" id="SM00028">
    <property type="entry name" value="TPR"/>
    <property type="match status" value="9"/>
</dbReference>
<keyword evidence="9" id="KW-1185">Reference proteome</keyword>
<feature type="repeat" description="TPR" evidence="5">
    <location>
        <begin position="73"/>
        <end position="106"/>
    </location>
</feature>
<evidence type="ECO:0000256" key="3">
    <source>
        <dbReference type="ARBA" id="ARBA00022737"/>
    </source>
</evidence>
<feature type="repeat" description="TPR" evidence="5">
    <location>
        <begin position="346"/>
        <end position="379"/>
    </location>
</feature>
<dbReference type="SMART" id="SM00727">
    <property type="entry name" value="STI1"/>
    <property type="match status" value="2"/>
</dbReference>
<protein>
    <recommendedName>
        <fullName evidence="7">STI1 domain-containing protein</fullName>
    </recommendedName>
</protein>
<accession>A0ABP0ZTG3</accession>
<evidence type="ECO:0000259" key="7">
    <source>
        <dbReference type="SMART" id="SM00727"/>
    </source>
</evidence>